<dbReference type="GO" id="GO:0000160">
    <property type="term" value="P:phosphorelay signal transduction system"/>
    <property type="evidence" value="ECO:0007669"/>
    <property type="project" value="InterPro"/>
</dbReference>
<dbReference type="PROSITE" id="PS50110">
    <property type="entry name" value="RESPONSE_REGULATORY"/>
    <property type="match status" value="1"/>
</dbReference>
<dbReference type="SUPFAM" id="SSF52172">
    <property type="entry name" value="CheY-like"/>
    <property type="match status" value="1"/>
</dbReference>
<feature type="domain" description="Response regulatory" evidence="2">
    <location>
        <begin position="1"/>
        <end position="104"/>
    </location>
</feature>
<accession>A0A9X1DFB0</accession>
<dbReference type="InterPro" id="IPR001789">
    <property type="entry name" value="Sig_transdc_resp-reg_receiver"/>
</dbReference>
<protein>
    <recommendedName>
        <fullName evidence="2">Response regulatory domain-containing protein</fullName>
    </recommendedName>
</protein>
<organism evidence="3 4">
    <name type="scientific">Sphingobium nicotianae</name>
    <dbReference type="NCBI Taxonomy" id="2782607"/>
    <lineage>
        <taxon>Bacteria</taxon>
        <taxon>Pseudomonadati</taxon>
        <taxon>Pseudomonadota</taxon>
        <taxon>Alphaproteobacteria</taxon>
        <taxon>Sphingomonadales</taxon>
        <taxon>Sphingomonadaceae</taxon>
        <taxon>Sphingobium</taxon>
    </lineage>
</organism>
<dbReference type="Gene3D" id="3.40.50.2300">
    <property type="match status" value="1"/>
</dbReference>
<proteinExistence type="predicted"/>
<keyword evidence="1" id="KW-0597">Phosphoprotein</keyword>
<sequence>MIAMNTEILLLDLGVAEVKVAASLAGALALIETTSFDFAILDVNLGEGENCLPIAERLTRDGVRFAFATGMGDEMVLPEAYGDAMILKKPYGFEDLAHLLSDEPNSE</sequence>
<dbReference type="AlphaFoldDB" id="A0A9X1DFB0"/>
<feature type="modified residue" description="4-aspartylphosphate" evidence="1">
    <location>
        <position position="42"/>
    </location>
</feature>
<evidence type="ECO:0000313" key="3">
    <source>
        <dbReference type="EMBL" id="MBT2189011.1"/>
    </source>
</evidence>
<evidence type="ECO:0000256" key="1">
    <source>
        <dbReference type="PROSITE-ProRule" id="PRU00169"/>
    </source>
</evidence>
<comment type="caution">
    <text evidence="3">The sequence shown here is derived from an EMBL/GenBank/DDBJ whole genome shotgun (WGS) entry which is preliminary data.</text>
</comment>
<dbReference type="EMBL" id="JAHGAW010000014">
    <property type="protein sequence ID" value="MBT2189011.1"/>
    <property type="molecule type" value="Genomic_DNA"/>
</dbReference>
<evidence type="ECO:0000259" key="2">
    <source>
        <dbReference type="PROSITE" id="PS50110"/>
    </source>
</evidence>
<name>A0A9X1DFB0_9SPHN</name>
<keyword evidence="4" id="KW-1185">Reference proteome</keyword>
<gene>
    <name evidence="3" type="ORF">KK488_18855</name>
</gene>
<evidence type="ECO:0000313" key="4">
    <source>
        <dbReference type="Proteomes" id="UP001138757"/>
    </source>
</evidence>
<dbReference type="Proteomes" id="UP001138757">
    <property type="component" value="Unassembled WGS sequence"/>
</dbReference>
<dbReference type="InterPro" id="IPR011006">
    <property type="entry name" value="CheY-like_superfamily"/>
</dbReference>
<reference evidence="3" key="1">
    <citation type="submission" date="2021-05" db="EMBL/GenBank/DDBJ databases">
        <title>Genome of Sphingobium sp. strain.</title>
        <authorList>
            <person name="Fan R."/>
        </authorList>
    </citation>
    <scope>NUCLEOTIDE SEQUENCE</scope>
    <source>
        <strain evidence="3">H33</strain>
    </source>
</reference>